<feature type="transmembrane region" description="Helical" evidence="1">
    <location>
        <begin position="208"/>
        <end position="232"/>
    </location>
</feature>
<dbReference type="AlphaFoldDB" id="W4F2P5"/>
<keyword evidence="1" id="KW-1133">Transmembrane helix</keyword>
<dbReference type="PATRIC" id="fig|1227360.4.peg.1556"/>
<sequence>MNITINLGTIPLNGAIMSITIGVGLLLIVRFMKHLKRSKIGQLEGWSIGFAIPGFILTITGAQMSLKWPLYKIDFLYNIIIFGELSLAFGVLLLAVSILLWRKANVFAKNNVDYIDSMTISRILMKEAPILLKPLSYFTFAMGLALFSITIASIRLQLFSTFNDDLITSSFTKYPLVEGLFISVLYGITGIGAILLPFTLKQYAKPSIFNIMITCWKIAGIAFILFGMLNYFTHIGLIVHSMGK</sequence>
<organism evidence="2 3">
    <name type="scientific">Viridibacillus arenosi FSL R5-213</name>
    <dbReference type="NCBI Taxonomy" id="1227360"/>
    <lineage>
        <taxon>Bacteria</taxon>
        <taxon>Bacillati</taxon>
        <taxon>Bacillota</taxon>
        <taxon>Bacilli</taxon>
        <taxon>Bacillales</taxon>
        <taxon>Caryophanaceae</taxon>
        <taxon>Viridibacillus</taxon>
    </lineage>
</organism>
<comment type="caution">
    <text evidence="2">The sequence shown here is derived from an EMBL/GenBank/DDBJ whole genome shotgun (WGS) entry which is preliminary data.</text>
</comment>
<dbReference type="EMBL" id="ASQA01000013">
    <property type="protein sequence ID" value="ETT86567.1"/>
    <property type="molecule type" value="Genomic_DNA"/>
</dbReference>
<feature type="transmembrane region" description="Helical" evidence="1">
    <location>
        <begin position="176"/>
        <end position="196"/>
    </location>
</feature>
<feature type="transmembrane region" description="Helical" evidence="1">
    <location>
        <begin position="12"/>
        <end position="31"/>
    </location>
</feature>
<protein>
    <recommendedName>
        <fullName evidence="4">DUF981 domain-containing protein</fullName>
    </recommendedName>
</protein>
<accession>W4F2P5</accession>
<name>W4F2P5_9BACL</name>
<reference evidence="2 3" key="1">
    <citation type="journal article" date="2014" name="BMC Genomics">
        <title>Genomic comparison of sporeforming bacilli isolated from milk.</title>
        <authorList>
            <person name="Moreno Switt A.I."/>
            <person name="Andrus A.D."/>
            <person name="Ranieri M.L."/>
            <person name="Orsi R.H."/>
            <person name="Ivy R."/>
            <person name="den Bakker H.C."/>
            <person name="Martin N.H."/>
            <person name="Wiedmann M."/>
            <person name="Boor K.J."/>
        </authorList>
    </citation>
    <scope>NUCLEOTIDE SEQUENCE [LARGE SCALE GENOMIC DNA]</scope>
    <source>
        <strain evidence="2 3">FSL R5-213</strain>
    </source>
</reference>
<keyword evidence="1" id="KW-0812">Transmembrane</keyword>
<evidence type="ECO:0008006" key="4">
    <source>
        <dbReference type="Google" id="ProtNLM"/>
    </source>
</evidence>
<dbReference type="Pfam" id="PF06168">
    <property type="entry name" value="DUF981"/>
    <property type="match status" value="1"/>
</dbReference>
<dbReference type="eggNOG" id="ENOG502ZC0G">
    <property type="taxonomic scope" value="Bacteria"/>
</dbReference>
<dbReference type="InterPro" id="IPR009324">
    <property type="entry name" value="DUF981"/>
</dbReference>
<feature type="transmembrane region" description="Helical" evidence="1">
    <location>
        <begin position="43"/>
        <end position="63"/>
    </location>
</feature>
<keyword evidence="1" id="KW-0472">Membrane</keyword>
<keyword evidence="3" id="KW-1185">Reference proteome</keyword>
<proteinExistence type="predicted"/>
<feature type="transmembrane region" description="Helical" evidence="1">
    <location>
        <begin position="135"/>
        <end position="156"/>
    </location>
</feature>
<evidence type="ECO:0000313" key="3">
    <source>
        <dbReference type="Proteomes" id="UP000019062"/>
    </source>
</evidence>
<dbReference type="Proteomes" id="UP000019062">
    <property type="component" value="Unassembled WGS sequence"/>
</dbReference>
<evidence type="ECO:0000313" key="2">
    <source>
        <dbReference type="EMBL" id="ETT86567.1"/>
    </source>
</evidence>
<feature type="transmembrane region" description="Helical" evidence="1">
    <location>
        <begin position="75"/>
        <end position="101"/>
    </location>
</feature>
<dbReference type="RefSeq" id="WP_051448639.1">
    <property type="nucleotide sequence ID" value="NZ_ASQA01000013.1"/>
</dbReference>
<gene>
    <name evidence="2" type="ORF">C176_07632</name>
</gene>
<evidence type="ECO:0000256" key="1">
    <source>
        <dbReference type="SAM" id="Phobius"/>
    </source>
</evidence>